<dbReference type="FunFam" id="1.10.10.580:FF:000002">
    <property type="entry name" value="Sister chromatid cohesion 1 protein 4"/>
    <property type="match status" value="1"/>
</dbReference>
<evidence type="ECO:0000256" key="3">
    <source>
        <dbReference type="ARBA" id="ARBA00009870"/>
    </source>
</evidence>
<dbReference type="EMBL" id="JAUJYN010000005">
    <property type="protein sequence ID" value="KAK1272142.1"/>
    <property type="molecule type" value="Genomic_DNA"/>
</dbReference>
<reference evidence="14" key="1">
    <citation type="journal article" date="2023" name="Nat. Commun.">
        <title>Diploid and tetraploid genomes of Acorus and the evolution of monocots.</title>
        <authorList>
            <person name="Ma L."/>
            <person name="Liu K.W."/>
            <person name="Li Z."/>
            <person name="Hsiao Y.Y."/>
            <person name="Qi Y."/>
            <person name="Fu T."/>
            <person name="Tang G.D."/>
            <person name="Zhang D."/>
            <person name="Sun W.H."/>
            <person name="Liu D.K."/>
            <person name="Li Y."/>
            <person name="Chen G.Z."/>
            <person name="Liu X.D."/>
            <person name="Liao X.Y."/>
            <person name="Jiang Y.T."/>
            <person name="Yu X."/>
            <person name="Hao Y."/>
            <person name="Huang J."/>
            <person name="Zhao X.W."/>
            <person name="Ke S."/>
            <person name="Chen Y.Y."/>
            <person name="Wu W.L."/>
            <person name="Hsu J.L."/>
            <person name="Lin Y.F."/>
            <person name="Huang M.D."/>
            <person name="Li C.Y."/>
            <person name="Huang L."/>
            <person name="Wang Z.W."/>
            <person name="Zhao X."/>
            <person name="Zhong W.Y."/>
            <person name="Peng D.H."/>
            <person name="Ahmad S."/>
            <person name="Lan S."/>
            <person name="Zhang J.S."/>
            <person name="Tsai W.C."/>
            <person name="Van de Peer Y."/>
            <person name="Liu Z.J."/>
        </authorList>
    </citation>
    <scope>NUCLEOTIDE SEQUENCE</scope>
    <source>
        <strain evidence="14">SCP</strain>
    </source>
</reference>
<organism evidence="14 15">
    <name type="scientific">Acorus gramineus</name>
    <name type="common">Dwarf sweet flag</name>
    <dbReference type="NCBI Taxonomy" id="55184"/>
    <lineage>
        <taxon>Eukaryota</taxon>
        <taxon>Viridiplantae</taxon>
        <taxon>Streptophyta</taxon>
        <taxon>Embryophyta</taxon>
        <taxon>Tracheophyta</taxon>
        <taxon>Spermatophyta</taxon>
        <taxon>Magnoliopsida</taxon>
        <taxon>Liliopsida</taxon>
        <taxon>Acoraceae</taxon>
        <taxon>Acorus</taxon>
    </lineage>
</organism>
<gene>
    <name evidence="14" type="ORF">QJS04_geneDACA006155</name>
</gene>
<dbReference type="Pfam" id="PF04824">
    <property type="entry name" value="Rad21_Rec8"/>
    <property type="match status" value="1"/>
</dbReference>
<feature type="region of interest" description="Disordered" evidence="11">
    <location>
        <begin position="744"/>
        <end position="783"/>
    </location>
</feature>
<dbReference type="GO" id="GO:1990414">
    <property type="term" value="P:replication-born double-strand break repair via sister chromatid exchange"/>
    <property type="evidence" value="ECO:0007669"/>
    <property type="project" value="TreeGrafter"/>
</dbReference>
<feature type="domain" description="BTB" evidence="12">
    <location>
        <begin position="78"/>
        <end position="146"/>
    </location>
</feature>
<feature type="region of interest" description="Disordered" evidence="11">
    <location>
        <begin position="24"/>
        <end position="50"/>
    </location>
</feature>
<keyword evidence="9" id="KW-0539">Nucleus</keyword>
<dbReference type="SMART" id="SM00551">
    <property type="entry name" value="ZnF_TAZ"/>
    <property type="match status" value="1"/>
</dbReference>
<accession>A0AAV9B6V7</accession>
<dbReference type="FunFam" id="1.20.1020.10:FF:000004">
    <property type="entry name" value="BTB/POZ and TAZ domain-containing protein 2"/>
    <property type="match status" value="1"/>
</dbReference>
<dbReference type="InterPro" id="IPR023093">
    <property type="entry name" value="ScpA-like_C"/>
</dbReference>
<dbReference type="GO" id="GO:0003682">
    <property type="term" value="F:chromatin binding"/>
    <property type="evidence" value="ECO:0007669"/>
    <property type="project" value="TreeGrafter"/>
</dbReference>
<dbReference type="GO" id="GO:0007059">
    <property type="term" value="P:chromosome segregation"/>
    <property type="evidence" value="ECO:0007669"/>
    <property type="project" value="UniProtKB-KW"/>
</dbReference>
<dbReference type="PANTHER" id="PTHR12585:SF69">
    <property type="entry name" value="FI11703P"/>
    <property type="match status" value="1"/>
</dbReference>
<keyword evidence="4" id="KW-0479">Metal-binding</keyword>
<feature type="region of interest" description="Disordered" evidence="11">
    <location>
        <begin position="984"/>
        <end position="1035"/>
    </location>
</feature>
<keyword evidence="6" id="KW-0132">Cell division</keyword>
<dbReference type="InterPro" id="IPR006910">
    <property type="entry name" value="Rad21_Rec8_N"/>
</dbReference>
<dbReference type="Gene3D" id="1.20.1020.10">
    <property type="entry name" value="TAZ domain"/>
    <property type="match status" value="1"/>
</dbReference>
<evidence type="ECO:0000256" key="8">
    <source>
        <dbReference type="ARBA" id="ARBA00022833"/>
    </source>
</evidence>
<dbReference type="GO" id="GO:0008278">
    <property type="term" value="C:cohesin complex"/>
    <property type="evidence" value="ECO:0007669"/>
    <property type="project" value="InterPro"/>
</dbReference>
<comment type="similarity">
    <text evidence="3">Belongs to the rad21 family.</text>
</comment>
<dbReference type="Gene3D" id="1.10.10.580">
    <property type="entry name" value="Structural maintenance of chromosome 1. Chain E"/>
    <property type="match status" value="1"/>
</dbReference>
<feature type="compositionally biased region" description="Basic and acidic residues" evidence="11">
    <location>
        <begin position="1201"/>
        <end position="1215"/>
    </location>
</feature>
<evidence type="ECO:0000259" key="13">
    <source>
        <dbReference type="PROSITE" id="PS50134"/>
    </source>
</evidence>
<dbReference type="SUPFAM" id="SSF57933">
    <property type="entry name" value="TAZ domain"/>
    <property type="match status" value="1"/>
</dbReference>
<keyword evidence="6" id="KW-0131">Cell cycle</keyword>
<feature type="compositionally biased region" description="Polar residues" evidence="11">
    <location>
        <begin position="755"/>
        <end position="767"/>
    </location>
</feature>
<dbReference type="CDD" id="cd21793">
    <property type="entry name" value="Rad21_Rec8_M_AtSYN1-like"/>
    <property type="match status" value="1"/>
</dbReference>
<comment type="caution">
    <text evidence="14">The sequence shown here is derived from an EMBL/GenBank/DDBJ whole genome shotgun (WGS) entry which is preliminary data.</text>
</comment>
<feature type="domain" description="TAZ-type" evidence="13">
    <location>
        <begin position="251"/>
        <end position="350"/>
    </location>
</feature>
<dbReference type="InterPro" id="IPR006909">
    <property type="entry name" value="Rad21/Rec8_C_eu"/>
</dbReference>
<dbReference type="Pfam" id="PF04825">
    <property type="entry name" value="Rad21_Rec8_N"/>
    <property type="match status" value="1"/>
</dbReference>
<dbReference type="InterPro" id="IPR000210">
    <property type="entry name" value="BTB/POZ_dom"/>
</dbReference>
<dbReference type="InterPro" id="IPR011333">
    <property type="entry name" value="SKP1/BTB/POZ_sf"/>
</dbReference>
<keyword evidence="8" id="KW-0862">Zinc</keyword>
<dbReference type="GO" id="GO:0006355">
    <property type="term" value="P:regulation of DNA-templated transcription"/>
    <property type="evidence" value="ECO:0007669"/>
    <property type="project" value="UniProtKB-ARBA"/>
</dbReference>
<keyword evidence="6" id="KW-0498">Mitosis</keyword>
<feature type="compositionally biased region" description="Polar residues" evidence="11">
    <location>
        <begin position="799"/>
        <end position="820"/>
    </location>
</feature>
<dbReference type="GO" id="GO:0042542">
    <property type="term" value="P:response to hydrogen peroxide"/>
    <property type="evidence" value="ECO:0007669"/>
    <property type="project" value="UniProtKB-ARBA"/>
</dbReference>
<name>A0AAV9B6V7_ACOGR</name>
<dbReference type="CDD" id="cd14733">
    <property type="entry name" value="BACK"/>
    <property type="match status" value="1"/>
</dbReference>
<dbReference type="GO" id="GO:0005634">
    <property type="term" value="C:nucleus"/>
    <property type="evidence" value="ECO:0007669"/>
    <property type="project" value="UniProtKB-SubCell"/>
</dbReference>
<dbReference type="PROSITE" id="PS50097">
    <property type="entry name" value="BTB"/>
    <property type="match status" value="1"/>
</dbReference>
<evidence type="ECO:0000256" key="10">
    <source>
        <dbReference type="ARBA" id="ARBA00064543"/>
    </source>
</evidence>
<dbReference type="InterPro" id="IPR035898">
    <property type="entry name" value="TAZ_dom_sf"/>
</dbReference>
<proteinExistence type="inferred from homology"/>
<evidence type="ECO:0000256" key="1">
    <source>
        <dbReference type="ARBA" id="ARBA00004123"/>
    </source>
</evidence>
<keyword evidence="5" id="KW-0863">Zinc-finger</keyword>
<sequence>MESFDLDSFDWRLEESISSDFLAAPEASTSSSHNSAPTPPPLPRPSQIDFSKSLTGCSYVPNETKMTWDRLFQEGYEADVHVLTDNKEIILGHSSVLGMASPVLLNMLKQAKVMGGFRRIKIPGVPTEAVRAFIRFLYSSCYEQDEMNKLVLHLLVLSHTFSVPSLKKVCINQLEQKLLTVENVIDVLQLSRLCDAPRLDLFCVRLVVKNFKTVSTSEGWKVMKRVDPKLEQELLESVVEMDSKKQEKMKKAEERRIYQQLYVAMEALIHICRDGCRTIGPRDQVLKGSQVTCKFSACKGLESLVRHFSGCKTRVPGGCVQCKRMWQLLELHSRMCGEPDHCKVPLCKHFKEKMKSHSKKDEPKWKLVCGARMFYSQFILAKKGPLGTIWIAAHLERKLRKNQVADTDIGVSVGQYSILFPEVPIALRLSSHLLLGVVRIYSRKVNYLFHDCSEALLKIKQAFRSTAVDLPPGESTAPYHSITLPETFDLDDFELPDNVFPQGDYVDRHVSAREQITLQDTVSSIGLSTSQFGLDERFGDGDASQIGLDIDEDMFLDKGQHDATLMDLDNVECQTSALPATPFANIELDDCEGGDGDRGLQAANGIEDHGKHIISDIEYPKRSDVSSHMHGYNIQTTDLNEVVFPSENIEGSSAVTAIVPSAPATEAPSTDLLVVAQAPSTPGLVVEAIPASVQEVSALSHQKKMTLSDSWEDTVPDVASSPCLESEDCDLKKLVSKENLEGSCQPDFHEDGNQFGRSLSPNGTSPEFQGHSVPMENGLPSSSVGIASEIADISQVVSPSTSELFEPESTSVAQQASEANEMSLEPAVIQTCSDEQIEKVEAEHPSSSNLPDQIPCASGHVLQSCSSTLDESNHSIIKDGILVEKNASLLSSRETCRLGLEGEVALNSSGTAVEMPGDIGLQDMSRCMQSEIESVNNKSADVITAKIIPESLNFSMSSDFPEPERLRAAPVAELVLPNDLLGQSTLEKGHSESDGSVDRISTLSGKKRHSMESTPVLQDGNVTKLSRGRQSRKNVDVVPDDDELLSSILVGRRKSRPAPPSLEIVSSKRSRVTKRSSMPKRKVLVDDSMVLHADAIRKQLINTEDIRRVRKKAPCTRDEIWMIEKCFLEDEIFDEPLLTGMSSEIIDIPIRIRILSSIVSRNDRNHSSFAVSNDLEPPQSSDINQEARMEGTGDIVASVPEKSDGGELHPSKETVESETMPGEATSNLPNDDQIPETASMEIDRLENVNDAERNHLVDNGSDLPLSSPHFEPDCGALADSRFESNNGAEALPPDDGLCCNPEQESLIQPFDEVLDDNALHMSDSICVENGGSTLKDSPIMEDRRISSDAGGMVHENSPQECNVEGGADGQVEDGSANNQLEIAGEDDLVEKFMDGKGNTEENPQFNMEEYVTSEVGESSSCQEVIVDTDMSYAKDIGDFGSRIDGNDTEFLNVDDEIELNEEADNDIPDAEENHILDNSGWSSRTRNVARFLKTLFDKEANRERKVVPMERLLAGKTRKEASRMFFETLVLKTRDYIHVEQDNPFANINIHPSARLLKTEF</sequence>
<evidence type="ECO:0000256" key="7">
    <source>
        <dbReference type="ARBA" id="ARBA00022829"/>
    </source>
</evidence>
<evidence type="ECO:0000256" key="6">
    <source>
        <dbReference type="ARBA" id="ARBA00022776"/>
    </source>
</evidence>
<evidence type="ECO:0000313" key="14">
    <source>
        <dbReference type="EMBL" id="KAK1272142.1"/>
    </source>
</evidence>
<dbReference type="FunFam" id="1.25.40.420:FF:000012">
    <property type="entry name" value="BTB/POZ and TAZ domain-containing protein 2"/>
    <property type="match status" value="1"/>
</dbReference>
<dbReference type="InterPro" id="IPR000197">
    <property type="entry name" value="Znf_TAZ"/>
</dbReference>
<dbReference type="Gene3D" id="3.30.710.10">
    <property type="entry name" value="Potassium Channel Kv1.1, Chain A"/>
    <property type="match status" value="1"/>
</dbReference>
<reference evidence="14" key="2">
    <citation type="submission" date="2023-06" db="EMBL/GenBank/DDBJ databases">
        <authorList>
            <person name="Ma L."/>
            <person name="Liu K.-W."/>
            <person name="Li Z."/>
            <person name="Hsiao Y.-Y."/>
            <person name="Qi Y."/>
            <person name="Fu T."/>
            <person name="Tang G."/>
            <person name="Zhang D."/>
            <person name="Sun W.-H."/>
            <person name="Liu D.-K."/>
            <person name="Li Y."/>
            <person name="Chen G.-Z."/>
            <person name="Liu X.-D."/>
            <person name="Liao X.-Y."/>
            <person name="Jiang Y.-T."/>
            <person name="Yu X."/>
            <person name="Hao Y."/>
            <person name="Huang J."/>
            <person name="Zhao X.-W."/>
            <person name="Ke S."/>
            <person name="Chen Y.-Y."/>
            <person name="Wu W.-L."/>
            <person name="Hsu J.-L."/>
            <person name="Lin Y.-F."/>
            <person name="Huang M.-D."/>
            <person name="Li C.-Y."/>
            <person name="Huang L."/>
            <person name="Wang Z.-W."/>
            <person name="Zhao X."/>
            <person name="Zhong W.-Y."/>
            <person name="Peng D.-H."/>
            <person name="Ahmad S."/>
            <person name="Lan S."/>
            <person name="Zhang J.-S."/>
            <person name="Tsai W.-C."/>
            <person name="Van De Peer Y."/>
            <person name="Liu Z.-J."/>
        </authorList>
    </citation>
    <scope>NUCLEOTIDE SEQUENCE</scope>
    <source>
        <strain evidence="14">SCP</strain>
        <tissue evidence="14">Leaves</tissue>
    </source>
</reference>
<dbReference type="PROSITE" id="PS50134">
    <property type="entry name" value="ZF_TAZ"/>
    <property type="match status" value="1"/>
</dbReference>
<evidence type="ECO:0000313" key="15">
    <source>
        <dbReference type="Proteomes" id="UP001179952"/>
    </source>
</evidence>
<dbReference type="Gene3D" id="1.25.40.420">
    <property type="match status" value="1"/>
</dbReference>
<dbReference type="InterPro" id="IPR036390">
    <property type="entry name" value="WH_DNA-bd_sf"/>
</dbReference>
<keyword evidence="15" id="KW-1185">Reference proteome</keyword>
<evidence type="ECO:0000259" key="12">
    <source>
        <dbReference type="PROSITE" id="PS50097"/>
    </source>
</evidence>
<feature type="compositionally biased region" description="Basic and acidic residues" evidence="11">
    <location>
        <begin position="987"/>
        <end position="997"/>
    </location>
</feature>
<feature type="compositionally biased region" description="Polar residues" evidence="11">
    <location>
        <begin position="1012"/>
        <end position="1024"/>
    </location>
</feature>
<feature type="region of interest" description="Disordered" evidence="11">
    <location>
        <begin position="799"/>
        <end position="822"/>
    </location>
</feature>
<feature type="compositionally biased region" description="Polar residues" evidence="11">
    <location>
        <begin position="27"/>
        <end position="36"/>
    </location>
</feature>
<keyword evidence="7" id="KW-0159">Chromosome partition</keyword>
<dbReference type="PANTHER" id="PTHR12585">
    <property type="entry name" value="SCC1 / RAD21 FAMILY MEMBER"/>
    <property type="match status" value="1"/>
</dbReference>
<dbReference type="Pfam" id="PF02135">
    <property type="entry name" value="zf-TAZ"/>
    <property type="match status" value="1"/>
</dbReference>
<evidence type="ECO:0000256" key="5">
    <source>
        <dbReference type="ARBA" id="ARBA00022771"/>
    </source>
</evidence>
<comment type="pathway">
    <text evidence="2">Protein modification; protein ubiquitination.</text>
</comment>
<dbReference type="InterPro" id="IPR039781">
    <property type="entry name" value="Rad21/Rec8-like"/>
</dbReference>
<evidence type="ECO:0000256" key="2">
    <source>
        <dbReference type="ARBA" id="ARBA00004906"/>
    </source>
</evidence>
<evidence type="ECO:0000256" key="9">
    <source>
        <dbReference type="ARBA" id="ARBA00023242"/>
    </source>
</evidence>
<dbReference type="GO" id="GO:0009751">
    <property type="term" value="P:response to salicylic acid"/>
    <property type="evidence" value="ECO:0007669"/>
    <property type="project" value="UniProtKB-ARBA"/>
</dbReference>
<dbReference type="Proteomes" id="UP001179952">
    <property type="component" value="Unassembled WGS sequence"/>
</dbReference>
<dbReference type="Pfam" id="PF00651">
    <property type="entry name" value="BTB"/>
    <property type="match status" value="1"/>
</dbReference>
<dbReference type="SUPFAM" id="SSF54695">
    <property type="entry name" value="POZ domain"/>
    <property type="match status" value="1"/>
</dbReference>
<dbReference type="GO" id="GO:0009725">
    <property type="term" value="P:response to hormone"/>
    <property type="evidence" value="ECO:0007669"/>
    <property type="project" value="UniProtKB-ARBA"/>
</dbReference>
<dbReference type="GO" id="GO:0007062">
    <property type="term" value="P:sister chromatid cohesion"/>
    <property type="evidence" value="ECO:0007669"/>
    <property type="project" value="InterPro"/>
</dbReference>
<dbReference type="SMART" id="SM00225">
    <property type="entry name" value="BTB"/>
    <property type="match status" value="1"/>
</dbReference>
<dbReference type="GO" id="GO:0005516">
    <property type="term" value="F:calmodulin binding"/>
    <property type="evidence" value="ECO:0007669"/>
    <property type="project" value="UniProtKB-ARBA"/>
</dbReference>
<protein>
    <submittedName>
        <fullName evidence="14">BTB/POZ and TAZ domain-containing protein 4</fullName>
    </submittedName>
</protein>
<evidence type="ECO:0000256" key="11">
    <source>
        <dbReference type="SAM" id="MobiDB-lite"/>
    </source>
</evidence>
<comment type="subcellular location">
    <subcellularLocation>
        <location evidence="1">Nucleus</location>
    </subcellularLocation>
</comment>
<evidence type="ECO:0000256" key="4">
    <source>
        <dbReference type="ARBA" id="ARBA00022723"/>
    </source>
</evidence>
<comment type="subunit">
    <text evidence="10">Component of the cohesin complex.</text>
</comment>
<dbReference type="GO" id="GO:0008270">
    <property type="term" value="F:zinc ion binding"/>
    <property type="evidence" value="ECO:0007669"/>
    <property type="project" value="UniProtKB-KW"/>
</dbReference>
<dbReference type="SUPFAM" id="SSF46785">
    <property type="entry name" value="Winged helix' DNA-binding domain"/>
    <property type="match status" value="1"/>
</dbReference>
<feature type="region of interest" description="Disordered" evidence="11">
    <location>
        <begin position="1197"/>
        <end position="1234"/>
    </location>
</feature>